<dbReference type="AlphaFoldDB" id="A0A1U7EYF0"/>
<dbReference type="OrthoDB" id="30642at2157"/>
<evidence type="ECO:0000256" key="8">
    <source>
        <dbReference type="PIRSR" id="PIRSR001123-2"/>
    </source>
</evidence>
<feature type="binding site" evidence="8">
    <location>
        <position position="177"/>
    </location>
    <ligand>
        <name>Zn(2+)</name>
        <dbReference type="ChEBI" id="CHEBI:29105"/>
        <label>1</label>
    </ligand>
</feature>
<dbReference type="Pfam" id="PF05343">
    <property type="entry name" value="Peptidase_M42"/>
    <property type="match status" value="1"/>
</dbReference>
<dbReference type="SUPFAM" id="SSF101821">
    <property type="entry name" value="Aminopeptidase/glucanase lid domain"/>
    <property type="match status" value="1"/>
</dbReference>
<dbReference type="InterPro" id="IPR023367">
    <property type="entry name" value="Peptidase_M42_dom2"/>
</dbReference>
<dbReference type="STRING" id="348780.NP_4306A"/>
<dbReference type="GO" id="GO:0046872">
    <property type="term" value="F:metal ion binding"/>
    <property type="evidence" value="ECO:0007669"/>
    <property type="project" value="UniProtKB-UniRule"/>
</dbReference>
<dbReference type="GO" id="GO:0006508">
    <property type="term" value="P:proteolysis"/>
    <property type="evidence" value="ECO:0007669"/>
    <property type="project" value="UniProtKB-KW"/>
</dbReference>
<feature type="binding site" evidence="8">
    <location>
        <position position="66"/>
    </location>
    <ligand>
        <name>Zn(2+)</name>
        <dbReference type="ChEBI" id="CHEBI:29105"/>
        <label>1</label>
    </ligand>
</feature>
<feature type="binding site" evidence="8">
    <location>
        <position position="232"/>
    </location>
    <ligand>
        <name>Zn(2+)</name>
        <dbReference type="ChEBI" id="CHEBI:29105"/>
        <label>1</label>
    </ligand>
</feature>
<evidence type="ECO:0000256" key="6">
    <source>
        <dbReference type="PIRNR" id="PIRNR001123"/>
    </source>
</evidence>
<dbReference type="PIRSF" id="PIRSF001123">
    <property type="entry name" value="PepA_GA"/>
    <property type="match status" value="1"/>
</dbReference>
<keyword evidence="2" id="KW-0031">Aminopeptidase</keyword>
<evidence type="ECO:0000256" key="7">
    <source>
        <dbReference type="PIRSR" id="PIRSR001123-1"/>
    </source>
</evidence>
<feature type="binding site" evidence="8">
    <location>
        <position position="210"/>
    </location>
    <ligand>
        <name>Zn(2+)</name>
        <dbReference type="ChEBI" id="CHEBI:29105"/>
        <label>2</label>
    </ligand>
</feature>
<dbReference type="InterPro" id="IPR051464">
    <property type="entry name" value="Peptidase_M42_aminopept"/>
</dbReference>
<dbReference type="PANTHER" id="PTHR32481">
    <property type="entry name" value="AMINOPEPTIDASE"/>
    <property type="match status" value="1"/>
</dbReference>
<dbReference type="GO" id="GO:0004177">
    <property type="term" value="F:aminopeptidase activity"/>
    <property type="evidence" value="ECO:0007669"/>
    <property type="project" value="UniProtKB-UniRule"/>
</dbReference>
<keyword evidence="5" id="KW-0378">Hydrolase</keyword>
<protein>
    <submittedName>
        <fullName evidence="10">Peptidase M42 family protein</fullName>
    </submittedName>
</protein>
<dbReference type="HOGENOM" id="CLU_047249_1_0_2"/>
<dbReference type="KEGG" id="nph:NP_4306A"/>
<evidence type="ECO:0000313" key="10">
    <source>
        <dbReference type="EMBL" id="CAI50244.1"/>
    </source>
</evidence>
<dbReference type="Gene3D" id="3.40.630.10">
    <property type="entry name" value="Zn peptidases"/>
    <property type="match status" value="1"/>
</dbReference>
<evidence type="ECO:0000256" key="9">
    <source>
        <dbReference type="SAM" id="MobiDB-lite"/>
    </source>
</evidence>
<dbReference type="EnsemblBacteria" id="CAI50244">
    <property type="protein sequence ID" value="CAI50244"/>
    <property type="gene ID" value="NP_4306A"/>
</dbReference>
<feature type="active site" description="Proton acceptor" evidence="7">
    <location>
        <position position="209"/>
    </location>
</feature>
<evidence type="ECO:0000256" key="3">
    <source>
        <dbReference type="ARBA" id="ARBA00022670"/>
    </source>
</evidence>
<sequence>MDETRRAFLDELLSESTPSGFETAGQRRWLDYVSEFADETRVDDYGNAVAVYEGDPDAPSIAVAGHSDEIGLMVRDITDDGFLKLTRIGGSDRTVTRGKHVTVHADDGPVSGVIGQVAIHLRDTGSEEYDDINEQYVDIGVEDGDRAEELVDIGDPITLNTEIADLEDSRVAARGMDNRVGVWTAAEAFRRAVEQEPDATIYAVSTVQEEVGLKGAQMVGFDVAPDAAIAADVTHATDQPESPGDKGSGIELGSGPAVARGSTNHPKLVEAARTAADDADIDIQLAAAGSRTGTDADAFYISRGGIPSLNLGLPNRYMHTPVEVIDLDDLDAAADLLAAVAARADEFAPFSVDI</sequence>
<accession>A0A1U7EYF0</accession>
<organism evidence="10 11">
    <name type="scientific">Natronomonas pharaonis (strain ATCC 35678 / DSM 2160 / CIP 103997 / JCM 8858 / NBRC 14720 / NCIMB 2260 / Gabara)</name>
    <name type="common">Halobacterium pharaonis</name>
    <dbReference type="NCBI Taxonomy" id="348780"/>
    <lineage>
        <taxon>Archaea</taxon>
        <taxon>Methanobacteriati</taxon>
        <taxon>Methanobacteriota</taxon>
        <taxon>Stenosarchaea group</taxon>
        <taxon>Halobacteria</taxon>
        <taxon>Halobacteriales</taxon>
        <taxon>Natronomonadaceae</taxon>
        <taxon>Natronomonas</taxon>
    </lineage>
</organism>
<dbReference type="eggNOG" id="arCOG01518">
    <property type="taxonomic scope" value="Archaea"/>
</dbReference>
<dbReference type="GeneID" id="3702596"/>
<proteinExistence type="inferred from homology"/>
<keyword evidence="4 8" id="KW-0479">Metal-binding</keyword>
<name>A0A1U7EYF0_NATPD</name>
<dbReference type="Proteomes" id="UP000002698">
    <property type="component" value="Chromosome"/>
</dbReference>
<reference evidence="10 11" key="1">
    <citation type="journal article" date="2005" name="Genome Res.">
        <title>Living with two extremes: conclusions from the genome sequence of Natronomonas pharaonis.</title>
        <authorList>
            <person name="Falb M."/>
            <person name="Pfeiffer F."/>
            <person name="Palm P."/>
            <person name="Rodewald K."/>
            <person name="Hickmann V."/>
            <person name="Tittor J."/>
            <person name="Oesterhelt D."/>
        </authorList>
    </citation>
    <scope>NUCLEOTIDE SEQUENCE [LARGE SCALE GENOMIC DNA]</scope>
    <source>
        <strain evidence="11">ATCC 35678 / DSM 2160 / CIP 103997 / JCM 8858 / NBRC 14720 / NCIMB 2260 / Gabara</strain>
    </source>
</reference>
<dbReference type="InterPro" id="IPR008007">
    <property type="entry name" value="Peptidase_M42"/>
</dbReference>
<keyword evidence="3" id="KW-0645">Protease</keyword>
<dbReference type="RefSeq" id="WP_011323860.1">
    <property type="nucleotide sequence ID" value="NC_007426.1"/>
</dbReference>
<gene>
    <name evidence="10" type="ordered locus">NP_4306A</name>
</gene>
<feature type="binding site" evidence="8">
    <location>
        <position position="319"/>
    </location>
    <ligand>
        <name>Zn(2+)</name>
        <dbReference type="ChEBI" id="CHEBI:29105"/>
        <label>2</label>
    </ligand>
</feature>
<evidence type="ECO:0000256" key="4">
    <source>
        <dbReference type="ARBA" id="ARBA00022723"/>
    </source>
</evidence>
<evidence type="ECO:0000313" key="11">
    <source>
        <dbReference type="Proteomes" id="UP000002698"/>
    </source>
</evidence>
<comment type="similarity">
    <text evidence="1 6">Belongs to the peptidase M42 family.</text>
</comment>
<feature type="binding site" evidence="8">
    <location>
        <position position="177"/>
    </location>
    <ligand>
        <name>Zn(2+)</name>
        <dbReference type="ChEBI" id="CHEBI:29105"/>
        <label>2</label>
    </ligand>
</feature>
<comment type="cofactor">
    <cofactor evidence="8">
        <name>a divalent metal cation</name>
        <dbReference type="ChEBI" id="CHEBI:60240"/>
    </cofactor>
    <text evidence="8">Binds 2 divalent metal cations per subunit.</text>
</comment>
<dbReference type="Gene3D" id="2.40.30.40">
    <property type="entry name" value="Peptidase M42, domain 2"/>
    <property type="match status" value="1"/>
</dbReference>
<dbReference type="EMBL" id="CR936257">
    <property type="protein sequence ID" value="CAI50244.1"/>
    <property type="molecule type" value="Genomic_DNA"/>
</dbReference>
<evidence type="ECO:0000256" key="5">
    <source>
        <dbReference type="ARBA" id="ARBA00022801"/>
    </source>
</evidence>
<feature type="region of interest" description="Disordered" evidence="9">
    <location>
        <begin position="234"/>
        <end position="264"/>
    </location>
</feature>
<dbReference type="PANTHER" id="PTHR32481:SF0">
    <property type="entry name" value="AMINOPEPTIDASE YPDE-RELATED"/>
    <property type="match status" value="1"/>
</dbReference>
<evidence type="ECO:0000256" key="1">
    <source>
        <dbReference type="ARBA" id="ARBA00006272"/>
    </source>
</evidence>
<evidence type="ECO:0000256" key="2">
    <source>
        <dbReference type="ARBA" id="ARBA00022438"/>
    </source>
</evidence>
<dbReference type="SUPFAM" id="SSF53187">
    <property type="entry name" value="Zn-dependent exopeptidases"/>
    <property type="match status" value="1"/>
</dbReference>
<keyword evidence="11" id="KW-1185">Reference proteome</keyword>